<dbReference type="InterPro" id="IPR014746">
    <property type="entry name" value="Gln_synth/guanido_kin_cat_dom"/>
</dbReference>
<keyword evidence="1" id="KW-0436">Ligase</keyword>
<organism evidence="1 2">
    <name type="scientific">Halapricum desulfuricans</name>
    <dbReference type="NCBI Taxonomy" id="2841257"/>
    <lineage>
        <taxon>Archaea</taxon>
        <taxon>Methanobacteriati</taxon>
        <taxon>Methanobacteriota</taxon>
        <taxon>Stenosarchaea group</taxon>
        <taxon>Halobacteria</taxon>
        <taxon>Halobacteriales</taxon>
        <taxon>Haloarculaceae</taxon>
        <taxon>Halapricum</taxon>
    </lineage>
</organism>
<dbReference type="Gene3D" id="3.30.590.20">
    <property type="match status" value="1"/>
</dbReference>
<dbReference type="GO" id="GO:0004357">
    <property type="term" value="F:glutamate-cysteine ligase activity"/>
    <property type="evidence" value="ECO:0007669"/>
    <property type="project" value="InterPro"/>
</dbReference>
<dbReference type="SUPFAM" id="SSF55931">
    <property type="entry name" value="Glutamine synthetase/guanido kinase"/>
    <property type="match status" value="1"/>
</dbReference>
<evidence type="ECO:0000313" key="2">
    <source>
        <dbReference type="Proteomes" id="UP000663305"/>
    </source>
</evidence>
<dbReference type="Proteomes" id="UP000663305">
    <property type="component" value="Chromosome"/>
</dbReference>
<dbReference type="EMBL" id="CP064789">
    <property type="protein sequence ID" value="QSG11673.1"/>
    <property type="molecule type" value="Genomic_DNA"/>
</dbReference>
<sequence length="394" mass="44593">MRNGTTELDRFTLPSRDGDETSEVVPVIEAGGMRRSVEVEYWVVDTDGTLTGPGDLVSASPGVEREFVEPLLEIKTTPCSSSDELRGELLDRLEAVLDRAEDLGKRLVPLATPVRADEIAEIPSERTRIQNEIVGEDFQYVRHCAGTHVHFEQQPGHTVDQFNVLVALDPAFAAVNSSPYFRGRRLAAGARSKLYRDMAYDTVPHQGKLWRYLADQREWARRLERRYEEFLTAASEAGVDRSAVYRHFDPESAIWTPVQLRDRFGTVEWRSPDTALPSQVLRLADDLVGVVERAVDTEVRIGGNRGYRTETETVLPEFDTVVEHVDGSIRRGLESDTVRTYLDRMGIDPDAYEPITTRFDQRGRITEASARRLRLEYADRLEADVRSRSALRAD</sequence>
<gene>
    <name evidence="1" type="ORF">HSBGL_1250</name>
</gene>
<accession>A0A897NL50</accession>
<dbReference type="PANTHER" id="PTHR36510:SF1">
    <property type="entry name" value="GLUTAMATE--CYSTEINE LIGASE 2-RELATED"/>
    <property type="match status" value="1"/>
</dbReference>
<dbReference type="PANTHER" id="PTHR36510">
    <property type="entry name" value="GLUTAMATE--CYSTEINE LIGASE 2-RELATED"/>
    <property type="match status" value="1"/>
</dbReference>
<dbReference type="AlphaFoldDB" id="A0A897NL50"/>
<dbReference type="InterPro" id="IPR006336">
    <property type="entry name" value="GCS2"/>
</dbReference>
<name>A0A897NL50_9EURY</name>
<dbReference type="Pfam" id="PF04107">
    <property type="entry name" value="GCS2"/>
    <property type="match status" value="1"/>
</dbReference>
<dbReference type="InterPro" id="IPR050141">
    <property type="entry name" value="GCL_type2/YbdK_subfam"/>
</dbReference>
<proteinExistence type="predicted"/>
<reference evidence="1" key="1">
    <citation type="submission" date="2020-11" db="EMBL/GenBank/DDBJ databases">
        <title>Carbohydrate-dependent, anaerobic sulfur respiration: A novel catabolism in halophilic archaea.</title>
        <authorList>
            <person name="Sorokin D.Y."/>
            <person name="Messina E."/>
            <person name="Smedile F."/>
            <person name="La Cono V."/>
            <person name="Hallsworth J.E."/>
            <person name="Yakimov M.M."/>
        </authorList>
    </citation>
    <scope>NUCLEOTIDE SEQUENCE</scope>
    <source>
        <strain evidence="1">HSR-Bgl</strain>
    </source>
</reference>
<protein>
    <submittedName>
        <fullName evidence="1">Glutamate-cysteine ligase family 2(GCS2)</fullName>
    </submittedName>
</protein>
<dbReference type="GO" id="GO:0042398">
    <property type="term" value="P:modified amino acid biosynthetic process"/>
    <property type="evidence" value="ECO:0007669"/>
    <property type="project" value="InterPro"/>
</dbReference>
<evidence type="ECO:0000313" key="1">
    <source>
        <dbReference type="EMBL" id="QSG11673.1"/>
    </source>
</evidence>